<sequence length="230" mass="26137">MPGNPVVIDWNRNKTFQCPRCRHDTVANPSSWDVYTCCNCGTRFTRFPRLQRLLRHVGITCEWCTERHPVPVDGEPFGHLRRRHAGVGTYARHQFEAWLYDTDEVTDHRDGLRYVNTRASRSEAMADLAHWRSFLGRIEDDLSPVLAVVVDDEFPKYGPETTEEQQDGFLDGTLEVYGVDILRAHTTPPRRGQFHADAETFTWGLTSVSGLEGIYTRAAPTALAAHAPQL</sequence>
<dbReference type="Proteomes" id="UP001375539">
    <property type="component" value="Unassembled WGS sequence"/>
</dbReference>
<accession>A0ACC6Q9F7</accession>
<name>A0ACC6Q9F7_9ACTN</name>
<gene>
    <name evidence="1" type="ORF">WKI58_00085</name>
</gene>
<evidence type="ECO:0000313" key="2">
    <source>
        <dbReference type="Proteomes" id="UP001375539"/>
    </source>
</evidence>
<organism evidence="1 2">
    <name type="scientific">Streptomyces pratisoli</name>
    <dbReference type="NCBI Taxonomy" id="3139917"/>
    <lineage>
        <taxon>Bacteria</taxon>
        <taxon>Bacillati</taxon>
        <taxon>Actinomycetota</taxon>
        <taxon>Actinomycetes</taxon>
        <taxon>Kitasatosporales</taxon>
        <taxon>Streptomycetaceae</taxon>
        <taxon>Streptomyces</taxon>
    </lineage>
</organism>
<proteinExistence type="predicted"/>
<evidence type="ECO:0000313" key="1">
    <source>
        <dbReference type="EMBL" id="MEJ8654950.1"/>
    </source>
</evidence>
<reference evidence="1" key="1">
    <citation type="submission" date="2024-03" db="EMBL/GenBank/DDBJ databases">
        <title>Novel Streptomyces species of biotechnological and ecological value are a feature of Machair soil.</title>
        <authorList>
            <person name="Prole J.R."/>
            <person name="Goodfellow M."/>
            <person name="Allenby N."/>
            <person name="Ward A.C."/>
        </authorList>
    </citation>
    <scope>NUCLEOTIDE SEQUENCE</scope>
    <source>
        <strain evidence="1">MS1.AVA.4</strain>
    </source>
</reference>
<keyword evidence="2" id="KW-1185">Reference proteome</keyword>
<dbReference type="EMBL" id="JBBKAI010000001">
    <property type="protein sequence ID" value="MEJ8654950.1"/>
    <property type="molecule type" value="Genomic_DNA"/>
</dbReference>
<protein>
    <submittedName>
        <fullName evidence="1">Uncharacterized protein</fullName>
    </submittedName>
</protein>
<comment type="caution">
    <text evidence="1">The sequence shown here is derived from an EMBL/GenBank/DDBJ whole genome shotgun (WGS) entry which is preliminary data.</text>
</comment>